<evidence type="ECO:0000256" key="1">
    <source>
        <dbReference type="SAM" id="Phobius"/>
    </source>
</evidence>
<keyword evidence="1" id="KW-1133">Transmembrane helix</keyword>
<accession>A0A7C9B021</accession>
<name>A0A7C9B021_OPUST</name>
<keyword evidence="1" id="KW-0472">Membrane</keyword>
<proteinExistence type="predicted"/>
<feature type="transmembrane region" description="Helical" evidence="1">
    <location>
        <begin position="123"/>
        <end position="140"/>
    </location>
</feature>
<dbReference type="EMBL" id="GISG01285278">
    <property type="protein sequence ID" value="MBA4679999.1"/>
    <property type="molecule type" value="Transcribed_RNA"/>
</dbReference>
<protein>
    <submittedName>
        <fullName evidence="2">Uncharacterized protein</fullName>
    </submittedName>
</protein>
<reference evidence="2" key="2">
    <citation type="submission" date="2020-07" db="EMBL/GenBank/DDBJ databases">
        <authorList>
            <person name="Vera ALvarez R."/>
            <person name="Arias-Moreno D.M."/>
            <person name="Jimenez-Jacinto V."/>
            <person name="Jimenez-Bremont J.F."/>
            <person name="Swaminathan K."/>
            <person name="Moose S.P."/>
            <person name="Guerrero-Gonzalez M.L."/>
            <person name="Marino-Ramirez L."/>
            <person name="Landsman D."/>
            <person name="Rodriguez-Kessler M."/>
            <person name="Delgado-Sanchez P."/>
        </authorList>
    </citation>
    <scope>NUCLEOTIDE SEQUENCE</scope>
    <source>
        <tissue evidence="2">Cladode</tissue>
    </source>
</reference>
<evidence type="ECO:0000313" key="2">
    <source>
        <dbReference type="EMBL" id="MBA4679999.1"/>
    </source>
</evidence>
<reference evidence="2" key="1">
    <citation type="journal article" date="2013" name="J. Plant Res.">
        <title>Effect of fungi and light on seed germination of three Opuntia species from semiarid lands of central Mexico.</title>
        <authorList>
            <person name="Delgado-Sanchez P."/>
            <person name="Jimenez-Bremont J.F."/>
            <person name="Guerrero-Gonzalez Mde L."/>
            <person name="Flores J."/>
        </authorList>
    </citation>
    <scope>NUCLEOTIDE SEQUENCE</scope>
    <source>
        <tissue evidence="2">Cladode</tissue>
    </source>
</reference>
<organism evidence="2">
    <name type="scientific">Opuntia streptacantha</name>
    <name type="common">Prickly pear cactus</name>
    <name type="synonym">Opuntia cardona</name>
    <dbReference type="NCBI Taxonomy" id="393608"/>
    <lineage>
        <taxon>Eukaryota</taxon>
        <taxon>Viridiplantae</taxon>
        <taxon>Streptophyta</taxon>
        <taxon>Embryophyta</taxon>
        <taxon>Tracheophyta</taxon>
        <taxon>Spermatophyta</taxon>
        <taxon>Magnoliopsida</taxon>
        <taxon>eudicotyledons</taxon>
        <taxon>Gunneridae</taxon>
        <taxon>Pentapetalae</taxon>
        <taxon>Caryophyllales</taxon>
        <taxon>Cactineae</taxon>
        <taxon>Cactaceae</taxon>
        <taxon>Opuntioideae</taxon>
        <taxon>Opuntia</taxon>
    </lineage>
</organism>
<keyword evidence="1" id="KW-0812">Transmembrane</keyword>
<sequence>MLYNLMVIRKLYKSENFQTVNTIKTSNLNLVRQQRTYLLWINWFSKYPTSVFLLKLIKNEEQQLFIPRQTSRSSSSSGASIQHPCPILGVGVSPFRTLFVLRNGIDDIRRKRRRIGRQSTDKLDLLLNSIIIVIVIVIIVI</sequence>
<dbReference type="AlphaFoldDB" id="A0A7C9B021"/>